<dbReference type="OrthoDB" id="9802815at2"/>
<dbReference type="PANTHER" id="PTHR11138">
    <property type="entry name" value="METHIONYL-TRNA FORMYLTRANSFERASE"/>
    <property type="match status" value="1"/>
</dbReference>
<dbReference type="KEGG" id="salm:D0Y50_09580"/>
<dbReference type="InterPro" id="IPR036477">
    <property type="entry name" value="Formyl_transf_N_sf"/>
</dbReference>
<gene>
    <name evidence="2" type="ORF">D0Y50_09580</name>
</gene>
<name>A0A346NM40_9ALTE</name>
<accession>A0A346NM40</accession>
<dbReference type="PANTHER" id="PTHR11138:SF5">
    <property type="entry name" value="METHIONYL-TRNA FORMYLTRANSFERASE, MITOCHONDRIAL"/>
    <property type="match status" value="1"/>
</dbReference>
<evidence type="ECO:0000313" key="2">
    <source>
        <dbReference type="EMBL" id="AXR06597.1"/>
    </source>
</evidence>
<dbReference type="Proteomes" id="UP000262073">
    <property type="component" value="Chromosome"/>
</dbReference>
<proteinExistence type="predicted"/>
<dbReference type="SUPFAM" id="SSF53328">
    <property type="entry name" value="Formyltransferase"/>
    <property type="match status" value="1"/>
</dbReference>
<dbReference type="Gene3D" id="3.40.50.12230">
    <property type="match status" value="1"/>
</dbReference>
<dbReference type="RefSeq" id="WP_117316667.1">
    <property type="nucleotide sequence ID" value="NZ_CP031769.1"/>
</dbReference>
<organism evidence="2 3">
    <name type="scientific">Salinimonas sediminis</name>
    <dbReference type="NCBI Taxonomy" id="2303538"/>
    <lineage>
        <taxon>Bacteria</taxon>
        <taxon>Pseudomonadati</taxon>
        <taxon>Pseudomonadota</taxon>
        <taxon>Gammaproteobacteria</taxon>
        <taxon>Alteromonadales</taxon>
        <taxon>Alteromonadaceae</taxon>
        <taxon>Alteromonas/Salinimonas group</taxon>
        <taxon>Salinimonas</taxon>
    </lineage>
</organism>
<dbReference type="EMBL" id="CP031769">
    <property type="protein sequence ID" value="AXR06597.1"/>
    <property type="molecule type" value="Genomic_DNA"/>
</dbReference>
<dbReference type="Pfam" id="PF00551">
    <property type="entry name" value="Formyl_trans_N"/>
    <property type="match status" value="1"/>
</dbReference>
<dbReference type="GO" id="GO:0004479">
    <property type="term" value="F:methionyl-tRNA formyltransferase activity"/>
    <property type="evidence" value="ECO:0007669"/>
    <property type="project" value="TreeGrafter"/>
</dbReference>
<reference evidence="2 3" key="1">
    <citation type="submission" date="2018-08" db="EMBL/GenBank/DDBJ databases">
        <title>Salinimonas sediminis sp. nov., a piezophilic bacterium isolated from a deep-sea sediment sample from the New Britain Trench.</title>
        <authorList>
            <person name="Cao J."/>
        </authorList>
    </citation>
    <scope>NUCLEOTIDE SEQUENCE [LARGE SCALE GENOMIC DNA]</scope>
    <source>
        <strain evidence="2 3">N102</strain>
    </source>
</reference>
<evidence type="ECO:0000313" key="3">
    <source>
        <dbReference type="Proteomes" id="UP000262073"/>
    </source>
</evidence>
<dbReference type="AlphaFoldDB" id="A0A346NM40"/>
<evidence type="ECO:0000259" key="1">
    <source>
        <dbReference type="Pfam" id="PF00551"/>
    </source>
</evidence>
<protein>
    <submittedName>
        <fullName evidence="2">Methionyl-tRNA formyltransferase</fullName>
    </submittedName>
</protein>
<sequence length="278" mass="31737">MKIIYFGSDLFSNCLSLLIRKRISIEVVFINDLQGNANFIKKISDENNIKWRSDRPVKEILNQYISIDTTIFIVADYGYILPKTDVQYAVNIHPSLLPKGKGPTPLTYLIDNPEYAGVTIHKLTETPDDGDILVQEKFDIDHNETISSLMVKSQLLAESLLEKLLNDFNEIYDKAIPQVKALSSYQAIPSTERRFVTWSESTTRFRQALRQYGHFGILVELDKQLYITSEAEVTDFDHSFLPGRVIFEDFSIISIAISGGFVIFTKRSLMLINPTSNR</sequence>
<feature type="domain" description="Formyl transferase N-terminal" evidence="1">
    <location>
        <begin position="58"/>
        <end position="158"/>
    </location>
</feature>
<keyword evidence="2" id="KW-0808">Transferase</keyword>
<dbReference type="InterPro" id="IPR002376">
    <property type="entry name" value="Formyl_transf_N"/>
</dbReference>
<keyword evidence="3" id="KW-1185">Reference proteome</keyword>